<dbReference type="RefSeq" id="WP_377981077.1">
    <property type="nucleotide sequence ID" value="NZ_JBBKXX010000002.1"/>
</dbReference>
<gene>
    <name evidence="1" type="ORF">SKC37_06830</name>
</gene>
<dbReference type="Proteomes" id="UP001598019">
    <property type="component" value="Unassembled WGS sequence"/>
</dbReference>
<evidence type="ECO:0000313" key="1">
    <source>
        <dbReference type="EMBL" id="MFD3408363.1"/>
    </source>
</evidence>
<sequence length="62" mass="7119">MPKENPQNGFYKQLSVGMTPSEIVTLKLRLNFVFPNVHRIPSLSKQLLGKNKITKKIVRNIL</sequence>
<comment type="caution">
    <text evidence="1">The sequence shown here is derived from an EMBL/GenBank/DDBJ whole genome shotgun (WGS) entry which is preliminary data.</text>
</comment>
<dbReference type="EMBL" id="JBBKXX010000002">
    <property type="protein sequence ID" value="MFD3408363.1"/>
    <property type="molecule type" value="Genomic_DNA"/>
</dbReference>
<reference evidence="1 2" key="1">
    <citation type="submission" date="2024-03" db="EMBL/GenBank/DDBJ databases">
        <title>Aquirufa genome sequencing.</title>
        <authorList>
            <person name="Pitt A."/>
            <person name="Hahn M.W."/>
        </authorList>
    </citation>
    <scope>NUCLEOTIDE SEQUENCE [LARGE SCALE GENOMIC DNA]</scope>
    <source>
        <strain evidence="1 2">HETE-83D</strain>
    </source>
</reference>
<keyword evidence="2" id="KW-1185">Reference proteome</keyword>
<organism evidence="1 2">
    <name type="scientific">Aquirufa esocilacus</name>
    <dbReference type="NCBI Taxonomy" id="3096513"/>
    <lineage>
        <taxon>Bacteria</taxon>
        <taxon>Pseudomonadati</taxon>
        <taxon>Bacteroidota</taxon>
        <taxon>Cytophagia</taxon>
        <taxon>Cytophagales</taxon>
        <taxon>Flectobacillaceae</taxon>
        <taxon>Aquirufa</taxon>
    </lineage>
</organism>
<name>A0ABW6DIK2_9BACT</name>
<proteinExistence type="predicted"/>
<accession>A0ABW6DIK2</accession>
<protein>
    <submittedName>
        <fullName evidence="1">Uncharacterized protein</fullName>
    </submittedName>
</protein>
<evidence type="ECO:0000313" key="2">
    <source>
        <dbReference type="Proteomes" id="UP001598019"/>
    </source>
</evidence>